<dbReference type="Gene3D" id="3.10.180.10">
    <property type="entry name" value="2,3-Dihydroxybiphenyl 1,2-Dioxygenase, domain 1"/>
    <property type="match status" value="1"/>
</dbReference>
<dbReference type="InterPro" id="IPR028973">
    <property type="entry name" value="PhnB-like"/>
</dbReference>
<dbReference type="EMBL" id="CP139960">
    <property type="protein sequence ID" value="WQD38160.1"/>
    <property type="molecule type" value="Genomic_DNA"/>
</dbReference>
<dbReference type="PANTHER" id="PTHR33990">
    <property type="entry name" value="PROTEIN YJDN-RELATED"/>
    <property type="match status" value="1"/>
</dbReference>
<organism evidence="2 3">
    <name type="scientific">Niabella yanshanensis</name>
    <dbReference type="NCBI Taxonomy" id="577386"/>
    <lineage>
        <taxon>Bacteria</taxon>
        <taxon>Pseudomonadati</taxon>
        <taxon>Bacteroidota</taxon>
        <taxon>Chitinophagia</taxon>
        <taxon>Chitinophagales</taxon>
        <taxon>Chitinophagaceae</taxon>
        <taxon>Niabella</taxon>
    </lineage>
</organism>
<dbReference type="InterPro" id="IPR029068">
    <property type="entry name" value="Glyas_Bleomycin-R_OHBP_Dase"/>
</dbReference>
<dbReference type="SUPFAM" id="SSF54593">
    <property type="entry name" value="Glyoxalase/Bleomycin resistance protein/Dihydroxybiphenyl dioxygenase"/>
    <property type="match status" value="1"/>
</dbReference>
<evidence type="ECO:0000259" key="1">
    <source>
        <dbReference type="Pfam" id="PF06983"/>
    </source>
</evidence>
<dbReference type="RefSeq" id="WP_114790901.1">
    <property type="nucleotide sequence ID" value="NZ_CP139960.1"/>
</dbReference>
<proteinExistence type="predicted"/>
<dbReference type="Pfam" id="PF06983">
    <property type="entry name" value="3-dmu-9_3-mt"/>
    <property type="match status" value="1"/>
</dbReference>
<protein>
    <submittedName>
        <fullName evidence="2">VOC family protein</fullName>
    </submittedName>
</protein>
<dbReference type="PANTHER" id="PTHR33990:SF1">
    <property type="entry name" value="PROTEIN YJDN"/>
    <property type="match status" value="1"/>
</dbReference>
<gene>
    <name evidence="2" type="ORF">U0035_21050</name>
</gene>
<dbReference type="Proteomes" id="UP001325680">
    <property type="component" value="Chromosome"/>
</dbReference>
<reference evidence="2 3" key="1">
    <citation type="submission" date="2023-12" db="EMBL/GenBank/DDBJ databases">
        <title>Genome sequencing and assembly of bacterial species from a model synthetic community.</title>
        <authorList>
            <person name="Hogle S.L."/>
        </authorList>
    </citation>
    <scope>NUCLEOTIDE SEQUENCE [LARGE SCALE GENOMIC DNA]</scope>
    <source>
        <strain evidence="2 3">HAMBI_3031</strain>
    </source>
</reference>
<dbReference type="CDD" id="cd06588">
    <property type="entry name" value="PhnB_like"/>
    <property type="match status" value="1"/>
</dbReference>
<name>A0ABZ0W7T9_9BACT</name>
<accession>A0ABZ0W7T9</accession>
<evidence type="ECO:0000313" key="3">
    <source>
        <dbReference type="Proteomes" id="UP001325680"/>
    </source>
</evidence>
<keyword evidence="3" id="KW-1185">Reference proteome</keyword>
<sequence length="143" mass="15946">MAFKLNPYLNFDGNAEEAFSFYKSVFGGEFAGGIMKMSSAPGTENLPDEEKERVMHVSLPLDNNQTLMASDIVPSMGHKLTQGNNVYLSLHPDSKEEADKLFNALAEGGKVEMPMEDQFWGDYFGSLVDKFGIGWMVNYNPNF</sequence>
<feature type="domain" description="PhnB-like" evidence="1">
    <location>
        <begin position="4"/>
        <end position="137"/>
    </location>
</feature>
<evidence type="ECO:0000313" key="2">
    <source>
        <dbReference type="EMBL" id="WQD38160.1"/>
    </source>
</evidence>